<dbReference type="InterPro" id="IPR027417">
    <property type="entry name" value="P-loop_NTPase"/>
</dbReference>
<organism evidence="8 9">
    <name type="scientific">Elliptochloris bilobata</name>
    <dbReference type="NCBI Taxonomy" id="381761"/>
    <lineage>
        <taxon>Eukaryota</taxon>
        <taxon>Viridiplantae</taxon>
        <taxon>Chlorophyta</taxon>
        <taxon>core chlorophytes</taxon>
        <taxon>Trebouxiophyceae</taxon>
        <taxon>Trebouxiophyceae incertae sedis</taxon>
        <taxon>Elliptochloris clade</taxon>
        <taxon>Elliptochloris</taxon>
    </lineage>
</organism>
<dbReference type="AlphaFoldDB" id="A0AAW1QLA7"/>
<evidence type="ECO:0000256" key="4">
    <source>
        <dbReference type="ARBA" id="ARBA00022741"/>
    </source>
</evidence>
<evidence type="ECO:0000313" key="9">
    <source>
        <dbReference type="Proteomes" id="UP001445335"/>
    </source>
</evidence>
<dbReference type="PANTHER" id="PTHR10285">
    <property type="entry name" value="URIDINE KINASE"/>
    <property type="match status" value="1"/>
</dbReference>
<dbReference type="EMBL" id="JALJOU010000089">
    <property type="protein sequence ID" value="KAK9822248.1"/>
    <property type="molecule type" value="Genomic_DNA"/>
</dbReference>
<evidence type="ECO:0000313" key="8">
    <source>
        <dbReference type="EMBL" id="KAK9822248.1"/>
    </source>
</evidence>
<dbReference type="EC" id="2.7.1.48" evidence="2"/>
<dbReference type="GO" id="GO:0005524">
    <property type="term" value="F:ATP binding"/>
    <property type="evidence" value="ECO:0007669"/>
    <property type="project" value="InterPro"/>
</dbReference>
<keyword evidence="3" id="KW-0808">Transferase</keyword>
<proteinExistence type="predicted"/>
<keyword evidence="6" id="KW-1133">Transmembrane helix</keyword>
<dbReference type="Proteomes" id="UP001445335">
    <property type="component" value="Unassembled WGS sequence"/>
</dbReference>
<dbReference type="Gene3D" id="3.40.50.300">
    <property type="entry name" value="P-loop containing nucleotide triphosphate hydrolases"/>
    <property type="match status" value="1"/>
</dbReference>
<dbReference type="SUPFAM" id="SSF52540">
    <property type="entry name" value="P-loop containing nucleoside triphosphate hydrolases"/>
    <property type="match status" value="1"/>
</dbReference>
<keyword evidence="9" id="KW-1185">Reference proteome</keyword>
<sequence>MSHQTRQLIVPRWQRELLRLFLTFFAAALVMSLFIFQLHYPDARHLQKTFVKLDHRKLLHVAQDSFYRNLTAAEARDIASFNFDHTSAFAYDEIYATLHALKSGRSAVVPIYDFVTSSRQHGGTLVGNAGVVLFDGILALHYPELRSLFDFKVFVDTDADTRLARRIRRDVMDRGRDVLAVLAQYERTVKPSFEEWILPTRKFADIIVPRGAENTAAIDILFQHIRYQLAERGQALPA</sequence>
<dbReference type="InterPro" id="IPR000764">
    <property type="entry name" value="Uridine_kinase-like"/>
</dbReference>
<dbReference type="InterPro" id="IPR006083">
    <property type="entry name" value="PRK/URK"/>
</dbReference>
<feature type="domain" description="Phosphoribulokinase/uridine kinase" evidence="7">
    <location>
        <begin position="61"/>
        <end position="215"/>
    </location>
</feature>
<dbReference type="PRINTS" id="PR00988">
    <property type="entry name" value="URIDINKINASE"/>
</dbReference>
<reference evidence="8 9" key="1">
    <citation type="journal article" date="2024" name="Nat. Commun.">
        <title>Phylogenomics reveals the evolutionary origins of lichenization in chlorophyte algae.</title>
        <authorList>
            <person name="Puginier C."/>
            <person name="Libourel C."/>
            <person name="Otte J."/>
            <person name="Skaloud P."/>
            <person name="Haon M."/>
            <person name="Grisel S."/>
            <person name="Petersen M."/>
            <person name="Berrin J.G."/>
            <person name="Delaux P.M."/>
            <person name="Dal Grande F."/>
            <person name="Keller J."/>
        </authorList>
    </citation>
    <scope>NUCLEOTIDE SEQUENCE [LARGE SCALE GENOMIC DNA]</scope>
    <source>
        <strain evidence="8 9">SAG 245.80</strain>
    </source>
</reference>
<dbReference type="Pfam" id="PF00485">
    <property type="entry name" value="PRK"/>
    <property type="match status" value="1"/>
</dbReference>
<keyword evidence="5" id="KW-0418">Kinase</keyword>
<evidence type="ECO:0000259" key="7">
    <source>
        <dbReference type="Pfam" id="PF00485"/>
    </source>
</evidence>
<keyword evidence="6" id="KW-0812">Transmembrane</keyword>
<evidence type="ECO:0000256" key="6">
    <source>
        <dbReference type="SAM" id="Phobius"/>
    </source>
</evidence>
<comment type="pathway">
    <text evidence="1">Pyrimidine metabolism; UMP biosynthesis via salvage pathway; UMP from uridine: step 1/1.</text>
</comment>
<comment type="caution">
    <text evidence="8">The sequence shown here is derived from an EMBL/GenBank/DDBJ whole genome shotgun (WGS) entry which is preliminary data.</text>
</comment>
<keyword evidence="6" id="KW-0472">Membrane</keyword>
<protein>
    <recommendedName>
        <fullName evidence="2">uridine/cytidine kinase</fullName>
        <ecNumber evidence="2">2.7.1.48</ecNumber>
    </recommendedName>
</protein>
<dbReference type="CDD" id="cd02023">
    <property type="entry name" value="UMPK"/>
    <property type="match status" value="1"/>
</dbReference>
<evidence type="ECO:0000256" key="5">
    <source>
        <dbReference type="ARBA" id="ARBA00022777"/>
    </source>
</evidence>
<evidence type="ECO:0000256" key="2">
    <source>
        <dbReference type="ARBA" id="ARBA00012137"/>
    </source>
</evidence>
<name>A0AAW1QLA7_9CHLO</name>
<dbReference type="GO" id="GO:0004849">
    <property type="term" value="F:uridine kinase activity"/>
    <property type="evidence" value="ECO:0007669"/>
    <property type="project" value="UniProtKB-EC"/>
</dbReference>
<feature type="transmembrane region" description="Helical" evidence="6">
    <location>
        <begin position="20"/>
        <end position="40"/>
    </location>
</feature>
<evidence type="ECO:0000256" key="1">
    <source>
        <dbReference type="ARBA" id="ARBA00004690"/>
    </source>
</evidence>
<evidence type="ECO:0000256" key="3">
    <source>
        <dbReference type="ARBA" id="ARBA00022679"/>
    </source>
</evidence>
<keyword evidence="4" id="KW-0547">Nucleotide-binding</keyword>
<gene>
    <name evidence="8" type="ORF">WJX81_006249</name>
</gene>
<accession>A0AAW1QLA7</accession>